<dbReference type="Proteomes" id="UP000619486">
    <property type="component" value="Unassembled WGS sequence"/>
</dbReference>
<protein>
    <submittedName>
        <fullName evidence="1">Uncharacterized protein</fullName>
    </submittedName>
</protein>
<gene>
    <name evidence="1" type="ORF">GCM10014713_36110</name>
</gene>
<dbReference type="EMBL" id="BMQQ01000013">
    <property type="protein sequence ID" value="GGT39228.1"/>
    <property type="molecule type" value="Genomic_DNA"/>
</dbReference>
<reference evidence="1" key="2">
    <citation type="submission" date="2020-09" db="EMBL/GenBank/DDBJ databases">
        <authorList>
            <person name="Sun Q."/>
            <person name="Ohkuma M."/>
        </authorList>
    </citation>
    <scope>NUCLEOTIDE SEQUENCE</scope>
    <source>
        <strain evidence="1">JCM 3172</strain>
    </source>
</reference>
<name>A0A918H5V4_9ACTN</name>
<evidence type="ECO:0000313" key="1">
    <source>
        <dbReference type="EMBL" id="GGT39228.1"/>
    </source>
</evidence>
<organism evidence="1 2">
    <name type="scientific">Streptomyces purpureus</name>
    <dbReference type="NCBI Taxonomy" id="1951"/>
    <lineage>
        <taxon>Bacteria</taxon>
        <taxon>Bacillati</taxon>
        <taxon>Actinomycetota</taxon>
        <taxon>Actinomycetes</taxon>
        <taxon>Kitasatosporales</taxon>
        <taxon>Streptomycetaceae</taxon>
        <taxon>Streptomyces</taxon>
    </lineage>
</organism>
<keyword evidence="2" id="KW-1185">Reference proteome</keyword>
<dbReference type="AlphaFoldDB" id="A0A918H5V4"/>
<evidence type="ECO:0000313" key="2">
    <source>
        <dbReference type="Proteomes" id="UP000619486"/>
    </source>
</evidence>
<accession>A0A918H5V4</accession>
<comment type="caution">
    <text evidence="1">The sequence shown here is derived from an EMBL/GenBank/DDBJ whole genome shotgun (WGS) entry which is preliminary data.</text>
</comment>
<reference evidence="1" key="1">
    <citation type="journal article" date="2014" name="Int. J. Syst. Evol. Microbiol.">
        <title>Complete genome sequence of Corynebacterium casei LMG S-19264T (=DSM 44701T), isolated from a smear-ripened cheese.</title>
        <authorList>
            <consortium name="US DOE Joint Genome Institute (JGI-PGF)"/>
            <person name="Walter F."/>
            <person name="Albersmeier A."/>
            <person name="Kalinowski J."/>
            <person name="Ruckert C."/>
        </authorList>
    </citation>
    <scope>NUCLEOTIDE SEQUENCE</scope>
    <source>
        <strain evidence="1">JCM 3172</strain>
    </source>
</reference>
<sequence>MARVGDLRGSFLRVTDLVFWRLVAMGCDGLERVSCGLCADWLRGGVRVSPRLPQSPVEDDIDGSITSLCPGCRVQTLLQDAWCRARGNGVTVDTRRI</sequence>
<proteinExistence type="predicted"/>